<dbReference type="AlphaFoldDB" id="A0A815ED86"/>
<sequence>MAAAVSIDDNSRLPENVLELEGDDFYRFTKSMSGALLTEVLKIQDIDSVFIFLQTSDIFEIFQHDSTILRDLKSKIGFDSNDGTFQVKLGLKLQYEYISKLLKSKSDQKYTKSSSLTSEKIDILLRKHPILLSLLNSYENESTTNDQHEFLSLFINTITKNLSLSNTSRYRYDDKLKSFAVCLYILGGKTTYEFVRLNLPGSLPNLTTIHSLIQNNDDNLTEGSLPNLTTIHSLIQNNDDNLTEGKFRFNKMAEYLNSFGVQYAYCAEDCFSTLLFGGVPSPYHFKTDSISELKLWMDKNEKAPIVNIHCVQAIPLPNQTVAPPNFVLAGYGTGSTGVVRRIKYDTHTNSFISFSTPLSGGVSSPYHFKTDSISQLKLWMDKNEKAPISNIHCVQAIPPPNQTIAPSNFVLTGYGTSSFSTPLSGGVPSPCHFKTDSISQLKLWMDKNEKAPMLNIHCVQAIPPPNQTVASPNFILAGYGTSNADNKYFRAMRLMSGFYASLSNFDVHVDSSMFSIQTGNWSWYFLRSEQLFVFMQDATHLVTKLRNRLLSATAGLQVGDKCITMKHLQQLLDNEEMIRLDHGLTQSDLKPTDRQNFRSCLRITSCDVLNLIARDDNSSGTYMYLKLIKLIITSYIEPTTSIEEPGLQVGDKCITMKHLQQLLDNEEMIRLDHGLTQSDLKSTDRQNFRSYLRITSCDVLNLIARDDNSSGTYMYLKLIKLIITSYIEPTISIEERMFQLHYSGSL</sequence>
<reference evidence="1" key="1">
    <citation type="submission" date="2021-02" db="EMBL/GenBank/DDBJ databases">
        <authorList>
            <person name="Nowell W R."/>
        </authorList>
    </citation>
    <scope>NUCLEOTIDE SEQUENCE</scope>
</reference>
<accession>A0A815ED86</accession>
<proteinExistence type="predicted"/>
<comment type="caution">
    <text evidence="1">The sequence shown here is derived from an EMBL/GenBank/DDBJ whole genome shotgun (WGS) entry which is preliminary data.</text>
</comment>
<protein>
    <submittedName>
        <fullName evidence="1">Uncharacterized protein</fullName>
    </submittedName>
</protein>
<evidence type="ECO:0000313" key="1">
    <source>
        <dbReference type="EMBL" id="CAF1313104.1"/>
    </source>
</evidence>
<gene>
    <name evidence="1" type="ORF">SEV965_LOCUS26901</name>
</gene>
<organism evidence="1 2">
    <name type="scientific">Rotaria sordida</name>
    <dbReference type="NCBI Taxonomy" id="392033"/>
    <lineage>
        <taxon>Eukaryota</taxon>
        <taxon>Metazoa</taxon>
        <taxon>Spiralia</taxon>
        <taxon>Gnathifera</taxon>
        <taxon>Rotifera</taxon>
        <taxon>Eurotatoria</taxon>
        <taxon>Bdelloidea</taxon>
        <taxon>Philodinida</taxon>
        <taxon>Philodinidae</taxon>
        <taxon>Rotaria</taxon>
    </lineage>
</organism>
<dbReference type="EMBL" id="CAJNOU010002345">
    <property type="protein sequence ID" value="CAF1313104.1"/>
    <property type="molecule type" value="Genomic_DNA"/>
</dbReference>
<evidence type="ECO:0000313" key="2">
    <source>
        <dbReference type="Proteomes" id="UP000663889"/>
    </source>
</evidence>
<dbReference type="Proteomes" id="UP000663889">
    <property type="component" value="Unassembled WGS sequence"/>
</dbReference>
<name>A0A815ED86_9BILA</name>